<evidence type="ECO:0000256" key="1">
    <source>
        <dbReference type="SAM" id="MobiDB-lite"/>
    </source>
</evidence>
<protein>
    <recommendedName>
        <fullName evidence="2">Protein furry C-terminal domain-containing protein</fullName>
    </recommendedName>
</protein>
<evidence type="ECO:0000259" key="2">
    <source>
        <dbReference type="Pfam" id="PF19421"/>
    </source>
</evidence>
<evidence type="ECO:0000313" key="4">
    <source>
        <dbReference type="Proteomes" id="UP001233999"/>
    </source>
</evidence>
<keyword evidence="4" id="KW-1185">Reference proteome</keyword>
<dbReference type="AlphaFoldDB" id="A0AAD8ESE1"/>
<dbReference type="InterPro" id="IPR045842">
    <property type="entry name" value="Fry_C"/>
</dbReference>
<organism evidence="3 4">
    <name type="scientific">Diploptera punctata</name>
    <name type="common">Pacific beetle cockroach</name>
    <dbReference type="NCBI Taxonomy" id="6984"/>
    <lineage>
        <taxon>Eukaryota</taxon>
        <taxon>Metazoa</taxon>
        <taxon>Ecdysozoa</taxon>
        <taxon>Arthropoda</taxon>
        <taxon>Hexapoda</taxon>
        <taxon>Insecta</taxon>
        <taxon>Pterygota</taxon>
        <taxon>Neoptera</taxon>
        <taxon>Polyneoptera</taxon>
        <taxon>Dictyoptera</taxon>
        <taxon>Blattodea</taxon>
        <taxon>Blaberoidea</taxon>
        <taxon>Blaberidae</taxon>
        <taxon>Diplopterinae</taxon>
        <taxon>Diploptera</taxon>
    </lineage>
</organism>
<reference evidence="3" key="2">
    <citation type="submission" date="2023-05" db="EMBL/GenBank/DDBJ databases">
        <authorList>
            <person name="Fouks B."/>
        </authorList>
    </citation>
    <scope>NUCLEOTIDE SEQUENCE</scope>
    <source>
        <strain evidence="3">Stay&amp;Tobe</strain>
        <tissue evidence="3">Testes</tissue>
    </source>
</reference>
<feature type="non-terminal residue" evidence="3">
    <location>
        <position position="336"/>
    </location>
</feature>
<dbReference type="EMBL" id="JASPKZ010000425">
    <property type="protein sequence ID" value="KAJ9600359.1"/>
    <property type="molecule type" value="Genomic_DNA"/>
</dbReference>
<reference evidence="3" key="1">
    <citation type="journal article" date="2023" name="IScience">
        <title>Live-bearing cockroach genome reveals convergent evolutionary mechanisms linked to viviparity in insects and beyond.</title>
        <authorList>
            <person name="Fouks B."/>
            <person name="Harrison M.C."/>
            <person name="Mikhailova A.A."/>
            <person name="Marchal E."/>
            <person name="English S."/>
            <person name="Carruthers M."/>
            <person name="Jennings E.C."/>
            <person name="Chiamaka E.L."/>
            <person name="Frigard R.A."/>
            <person name="Pippel M."/>
            <person name="Attardo G.M."/>
            <person name="Benoit J.B."/>
            <person name="Bornberg-Bauer E."/>
            <person name="Tobe S.S."/>
        </authorList>
    </citation>
    <scope>NUCLEOTIDE SEQUENCE</scope>
    <source>
        <strain evidence="3">Stay&amp;Tobe</strain>
    </source>
</reference>
<gene>
    <name evidence="3" type="ORF">L9F63_009329</name>
</gene>
<proteinExistence type="predicted"/>
<feature type="domain" description="Protein furry C-terminal" evidence="2">
    <location>
        <begin position="23"/>
        <end position="204"/>
    </location>
</feature>
<evidence type="ECO:0000313" key="3">
    <source>
        <dbReference type="EMBL" id="KAJ9600359.1"/>
    </source>
</evidence>
<accession>A0AAD8ESE1</accession>
<comment type="caution">
    <text evidence="3">The sequence shown here is derived from an EMBL/GenBank/DDBJ whole genome shotgun (WGS) entry which is preliminary data.</text>
</comment>
<sequence>SKTLTTCIDAVKTTVKLNLLGENQPELGNEELVLDLGRALYKLHFQLLLLIEASNKMISALTTMAHNNQLQDISAEVAAVKASLTRVVEEGGDSDHGTPTPTPSPAPTPVPAGCEEVETALLELVQAEKWSAALRHARHNRGALATDVSPSGTEDDEITGILNVFCKHLAHDKSDVFVVTRSEQDLTEVFSRLMESLIQVLGAVNALDSQLREQREHGESSLLHLTLMRIILEVSKVDWNQRLISSGYKTGRSDQTVGFKCHRRGRRRRKIGTNAVSSFMYCSFGAISPSSVASRRPVLFISRLSRLNLLLGVNYDLNGHRRQEFFAILPSSVFLS</sequence>
<feature type="non-terminal residue" evidence="3">
    <location>
        <position position="1"/>
    </location>
</feature>
<feature type="region of interest" description="Disordered" evidence="1">
    <location>
        <begin position="89"/>
        <end position="112"/>
    </location>
</feature>
<name>A0AAD8ESE1_DIPPU</name>
<dbReference type="Proteomes" id="UP001233999">
    <property type="component" value="Unassembled WGS sequence"/>
</dbReference>
<feature type="compositionally biased region" description="Pro residues" evidence="1">
    <location>
        <begin position="100"/>
        <end position="110"/>
    </location>
</feature>
<dbReference type="Pfam" id="PF19421">
    <property type="entry name" value="Fry_C"/>
    <property type="match status" value="1"/>
</dbReference>